<name>A0A7W9SVE0_ARMRO</name>
<dbReference type="Proteomes" id="UP000520814">
    <property type="component" value="Unassembled WGS sequence"/>
</dbReference>
<organism evidence="2 3">
    <name type="scientific">Armatimonas rosea</name>
    <dbReference type="NCBI Taxonomy" id="685828"/>
    <lineage>
        <taxon>Bacteria</taxon>
        <taxon>Bacillati</taxon>
        <taxon>Armatimonadota</taxon>
        <taxon>Armatimonadia</taxon>
        <taxon>Armatimonadales</taxon>
        <taxon>Armatimonadaceae</taxon>
        <taxon>Armatimonas</taxon>
    </lineage>
</organism>
<evidence type="ECO:0000256" key="1">
    <source>
        <dbReference type="SAM" id="Phobius"/>
    </source>
</evidence>
<keyword evidence="1" id="KW-0472">Membrane</keyword>
<dbReference type="RefSeq" id="WP_184203015.1">
    <property type="nucleotide sequence ID" value="NZ_JACHGW010000005.1"/>
</dbReference>
<keyword evidence="1" id="KW-0812">Transmembrane</keyword>
<dbReference type="EMBL" id="JACHGW010000005">
    <property type="protein sequence ID" value="MBB6053078.1"/>
    <property type="molecule type" value="Genomic_DNA"/>
</dbReference>
<evidence type="ECO:0000313" key="2">
    <source>
        <dbReference type="EMBL" id="MBB6053078.1"/>
    </source>
</evidence>
<keyword evidence="1" id="KW-1133">Transmembrane helix</keyword>
<keyword evidence="3" id="KW-1185">Reference proteome</keyword>
<evidence type="ECO:0000313" key="3">
    <source>
        <dbReference type="Proteomes" id="UP000520814"/>
    </source>
</evidence>
<feature type="transmembrane region" description="Helical" evidence="1">
    <location>
        <begin position="12"/>
        <end position="34"/>
    </location>
</feature>
<proteinExistence type="predicted"/>
<reference evidence="2 3" key="1">
    <citation type="submission" date="2020-08" db="EMBL/GenBank/DDBJ databases">
        <title>Genomic Encyclopedia of Type Strains, Phase IV (KMG-IV): sequencing the most valuable type-strain genomes for metagenomic binning, comparative biology and taxonomic classification.</title>
        <authorList>
            <person name="Goeker M."/>
        </authorList>
    </citation>
    <scope>NUCLEOTIDE SEQUENCE [LARGE SCALE GENOMIC DNA]</scope>
    <source>
        <strain evidence="2 3">DSM 23562</strain>
    </source>
</reference>
<dbReference type="AlphaFoldDB" id="A0A7W9SVE0"/>
<gene>
    <name evidence="2" type="ORF">HNQ39_004910</name>
</gene>
<sequence length="590" mass="62522">MSRTHQRPAPRGMALLGTMVLLFFILGVILLGTLGRVSSVSSSATAALQQIDIQAEAQTARDLAETGVRITYSWMLEQDTINDANLPFAPSEKGASFYGAPVVNGYNTLTLSQAPTATESPSGRGKNGTIAVRLYPGTDAATGQKFFAIQAIGTCGNASHTSRLVVRPKGFAEYGLFYDEPLDGFVWMTGMHVFSGPVHLNMRLPGTDTVDPNAKHTIVWDTSTPLFTYAGSDYFTCAGAPSQIEWDHGLVSVQTPTASDWPLIATAGTTPQFNVPVIPYPQSTTDLHDAALGSVAAPSTPGLIVPSASGSTVGGIYVSGTVTSLELDTTGAGDVNQFLTFNQTDGATTWRTVVTIDRLASQTTVARYTTPSGGPESLTATESYSGVTNGLVYVDGDIGDTTTQTHGLSGVVANNTSATTPSRLTIATPPDRRIQIDGGIVYQRLLKNKSKNSDSDATAADPLCGVFGMITGRMWVVESDKAGGHIDNITIHGALLAMDSSGGTPSVGCTNYNTRTNGIYKHLGALIIKKDGPFGEFHYDSVTGALLDQFGFSRHRLYDLRFLELSPVYFPLANRTYKVLSFQSGVTALP</sequence>
<protein>
    <recommendedName>
        <fullName evidence="4">DUF4900 domain-containing protein</fullName>
    </recommendedName>
</protein>
<evidence type="ECO:0008006" key="4">
    <source>
        <dbReference type="Google" id="ProtNLM"/>
    </source>
</evidence>
<comment type="caution">
    <text evidence="2">The sequence shown here is derived from an EMBL/GenBank/DDBJ whole genome shotgun (WGS) entry which is preliminary data.</text>
</comment>
<accession>A0A7W9SVE0</accession>